<reference evidence="1 2" key="1">
    <citation type="submission" date="2023-08" db="EMBL/GenBank/DDBJ databases">
        <title>A Necator americanus chromosomal reference genome.</title>
        <authorList>
            <person name="Ilik V."/>
            <person name="Petrzelkova K.J."/>
            <person name="Pardy F."/>
            <person name="Fuh T."/>
            <person name="Niatou-Singa F.S."/>
            <person name="Gouil Q."/>
            <person name="Baker L."/>
            <person name="Ritchie M.E."/>
            <person name="Jex A.R."/>
            <person name="Gazzola D."/>
            <person name="Li H."/>
            <person name="Toshio Fujiwara R."/>
            <person name="Zhan B."/>
            <person name="Aroian R.V."/>
            <person name="Pafco B."/>
            <person name="Schwarz E.M."/>
        </authorList>
    </citation>
    <scope>NUCLEOTIDE SEQUENCE [LARGE SCALE GENOMIC DNA]</scope>
    <source>
        <strain evidence="1 2">Aroian</strain>
        <tissue evidence="1">Whole animal</tissue>
    </source>
</reference>
<protein>
    <submittedName>
        <fullName evidence="1">Uncharacterized protein</fullName>
    </submittedName>
</protein>
<comment type="caution">
    <text evidence="1">The sequence shown here is derived from an EMBL/GenBank/DDBJ whole genome shotgun (WGS) entry which is preliminary data.</text>
</comment>
<dbReference type="Proteomes" id="UP001303046">
    <property type="component" value="Unassembled WGS sequence"/>
</dbReference>
<proteinExistence type="predicted"/>
<sequence>MYLYIPYLSPIWMFSVSSSSRRLMFIIDAVQKYFRKCHVLRKLFIRHLSLSLLSIEYSQKCWDVLLMLLLLPKKQGAADGLRRLIPSETDFGTQTVPEKMSKVMPCDFECNPSTSGSRIGVLVTMAAKVFGIVSKRFDRRVSLPSFELSAEVGEKSGIPNMPVYQQSSTRRLAFGSTAFDSASKPQKDFYNNNTLIVLNADSVAPGGCFHWLEADVLLLVSDLQVVDVALGTCDSRGVGEVGVLVNTSMAKNIDSFEQLMTLIGRLRTRRCGPTSALTIFAAYTRTSSYEEEEVETFYMEMEKFYREDHAFYKITHGDFNAKIGTRRSLREFPSGPHPTME</sequence>
<accession>A0ABR1BSQ8</accession>
<evidence type="ECO:0000313" key="1">
    <source>
        <dbReference type="EMBL" id="KAK6728935.1"/>
    </source>
</evidence>
<dbReference type="EMBL" id="JAVFWL010000001">
    <property type="protein sequence ID" value="KAK6728935.1"/>
    <property type="molecule type" value="Genomic_DNA"/>
</dbReference>
<organism evidence="1 2">
    <name type="scientific">Necator americanus</name>
    <name type="common">Human hookworm</name>
    <dbReference type="NCBI Taxonomy" id="51031"/>
    <lineage>
        <taxon>Eukaryota</taxon>
        <taxon>Metazoa</taxon>
        <taxon>Ecdysozoa</taxon>
        <taxon>Nematoda</taxon>
        <taxon>Chromadorea</taxon>
        <taxon>Rhabditida</taxon>
        <taxon>Rhabditina</taxon>
        <taxon>Rhabditomorpha</taxon>
        <taxon>Strongyloidea</taxon>
        <taxon>Ancylostomatidae</taxon>
        <taxon>Bunostominae</taxon>
        <taxon>Necator</taxon>
    </lineage>
</organism>
<gene>
    <name evidence="1" type="primary">Necator_chrI.g2293</name>
    <name evidence="1" type="ORF">RB195_006166</name>
</gene>
<evidence type="ECO:0000313" key="2">
    <source>
        <dbReference type="Proteomes" id="UP001303046"/>
    </source>
</evidence>
<keyword evidence="2" id="KW-1185">Reference proteome</keyword>
<name>A0ABR1BSQ8_NECAM</name>